<protein>
    <submittedName>
        <fullName evidence="1">Uncharacterized protein</fullName>
    </submittedName>
</protein>
<comment type="caution">
    <text evidence="1">The sequence shown here is derived from an EMBL/GenBank/DDBJ whole genome shotgun (WGS) entry which is preliminary data.</text>
</comment>
<evidence type="ECO:0000313" key="1">
    <source>
        <dbReference type="EMBL" id="KAJ6983847.1"/>
    </source>
</evidence>
<organism evidence="1 2">
    <name type="scientific">Populus alba x Populus x berolinensis</name>
    <dbReference type="NCBI Taxonomy" id="444605"/>
    <lineage>
        <taxon>Eukaryota</taxon>
        <taxon>Viridiplantae</taxon>
        <taxon>Streptophyta</taxon>
        <taxon>Embryophyta</taxon>
        <taxon>Tracheophyta</taxon>
        <taxon>Spermatophyta</taxon>
        <taxon>Magnoliopsida</taxon>
        <taxon>eudicotyledons</taxon>
        <taxon>Gunneridae</taxon>
        <taxon>Pentapetalae</taxon>
        <taxon>rosids</taxon>
        <taxon>fabids</taxon>
        <taxon>Malpighiales</taxon>
        <taxon>Salicaceae</taxon>
        <taxon>Saliceae</taxon>
        <taxon>Populus</taxon>
    </lineage>
</organism>
<evidence type="ECO:0000313" key="2">
    <source>
        <dbReference type="Proteomes" id="UP001164929"/>
    </source>
</evidence>
<name>A0AAD6MEH4_9ROSI</name>
<proteinExistence type="predicted"/>
<keyword evidence="2" id="KW-1185">Reference proteome</keyword>
<reference evidence="1" key="1">
    <citation type="journal article" date="2023" name="Mol. Ecol. Resour.">
        <title>Chromosome-level genome assembly of a triploid poplar Populus alba 'Berolinensis'.</title>
        <authorList>
            <person name="Chen S."/>
            <person name="Yu Y."/>
            <person name="Wang X."/>
            <person name="Wang S."/>
            <person name="Zhang T."/>
            <person name="Zhou Y."/>
            <person name="He R."/>
            <person name="Meng N."/>
            <person name="Wang Y."/>
            <person name="Liu W."/>
            <person name="Liu Z."/>
            <person name="Liu J."/>
            <person name="Guo Q."/>
            <person name="Huang H."/>
            <person name="Sederoff R.R."/>
            <person name="Wang G."/>
            <person name="Qu G."/>
            <person name="Chen S."/>
        </authorList>
    </citation>
    <scope>NUCLEOTIDE SEQUENCE</scope>
    <source>
        <strain evidence="1">SC-2020</strain>
    </source>
</reference>
<sequence length="21" mass="2548">MEQRRRGFKSFEFIQALGPCF</sequence>
<dbReference type="EMBL" id="JAQIZT010000010">
    <property type="protein sequence ID" value="KAJ6983847.1"/>
    <property type="molecule type" value="Genomic_DNA"/>
</dbReference>
<dbReference type="AlphaFoldDB" id="A0AAD6MEH4"/>
<accession>A0AAD6MEH4</accession>
<gene>
    <name evidence="1" type="ORF">NC653_026613</name>
</gene>
<dbReference type="Proteomes" id="UP001164929">
    <property type="component" value="Chromosome 10"/>
</dbReference>